<dbReference type="Proteomes" id="UP001630127">
    <property type="component" value="Unassembled WGS sequence"/>
</dbReference>
<evidence type="ECO:0000313" key="1">
    <source>
        <dbReference type="EMBL" id="KAL3525306.1"/>
    </source>
</evidence>
<comment type="caution">
    <text evidence="1">The sequence shown here is derived from an EMBL/GenBank/DDBJ whole genome shotgun (WGS) entry which is preliminary data.</text>
</comment>
<proteinExistence type="predicted"/>
<organism evidence="1 2">
    <name type="scientific">Cinchona calisaya</name>
    <dbReference type="NCBI Taxonomy" id="153742"/>
    <lineage>
        <taxon>Eukaryota</taxon>
        <taxon>Viridiplantae</taxon>
        <taxon>Streptophyta</taxon>
        <taxon>Embryophyta</taxon>
        <taxon>Tracheophyta</taxon>
        <taxon>Spermatophyta</taxon>
        <taxon>Magnoliopsida</taxon>
        <taxon>eudicotyledons</taxon>
        <taxon>Gunneridae</taxon>
        <taxon>Pentapetalae</taxon>
        <taxon>asterids</taxon>
        <taxon>lamiids</taxon>
        <taxon>Gentianales</taxon>
        <taxon>Rubiaceae</taxon>
        <taxon>Cinchonoideae</taxon>
        <taxon>Cinchoneae</taxon>
        <taxon>Cinchona</taxon>
    </lineage>
</organism>
<gene>
    <name evidence="1" type="ORF">ACH5RR_013678</name>
</gene>
<dbReference type="EMBL" id="JBJUIK010000006">
    <property type="protein sequence ID" value="KAL3525306.1"/>
    <property type="molecule type" value="Genomic_DNA"/>
</dbReference>
<sequence length="118" mass="13553">MSMNLAKQAIKDLNLGDRELEMDLMENLLNNTFGALFLEFDMPDKFLWVERMRKKGIMTARSSGAIGVRQSIWLRLCFCGQTKCASEFCLVGIPIPSKAQGQTNDVCPFTHYRLLFYY</sequence>
<evidence type="ECO:0000313" key="2">
    <source>
        <dbReference type="Proteomes" id="UP001630127"/>
    </source>
</evidence>
<reference evidence="1 2" key="1">
    <citation type="submission" date="2024-11" db="EMBL/GenBank/DDBJ databases">
        <title>A near-complete genome assembly of Cinchona calisaya.</title>
        <authorList>
            <person name="Lian D.C."/>
            <person name="Zhao X.W."/>
            <person name="Wei L."/>
        </authorList>
    </citation>
    <scope>NUCLEOTIDE SEQUENCE [LARGE SCALE GENOMIC DNA]</scope>
    <source>
        <tissue evidence="1">Nenye</tissue>
    </source>
</reference>
<accession>A0ABD3A0Q3</accession>
<name>A0ABD3A0Q3_9GENT</name>
<keyword evidence="2" id="KW-1185">Reference proteome</keyword>
<dbReference type="AlphaFoldDB" id="A0ABD3A0Q3"/>
<protein>
    <submittedName>
        <fullName evidence="1">Uncharacterized protein</fullName>
    </submittedName>
</protein>